<evidence type="ECO:0000313" key="2">
    <source>
        <dbReference type="Proteomes" id="UP001147782"/>
    </source>
</evidence>
<dbReference type="RefSeq" id="XP_056554069.1">
    <property type="nucleotide sequence ID" value="XM_056702006.1"/>
</dbReference>
<reference evidence="1" key="2">
    <citation type="journal article" date="2023" name="IMA Fungus">
        <title>Comparative genomic study of the Penicillium genus elucidates a diverse pangenome and 15 lateral gene transfer events.</title>
        <authorList>
            <person name="Petersen C."/>
            <person name="Sorensen T."/>
            <person name="Nielsen M.R."/>
            <person name="Sondergaard T.E."/>
            <person name="Sorensen J.L."/>
            <person name="Fitzpatrick D.A."/>
            <person name="Frisvad J.C."/>
            <person name="Nielsen K.L."/>
        </authorList>
    </citation>
    <scope>NUCLEOTIDE SEQUENCE</scope>
    <source>
        <strain evidence="1">IBT 29864</strain>
    </source>
</reference>
<keyword evidence="2" id="KW-1185">Reference proteome</keyword>
<dbReference type="AlphaFoldDB" id="A0A9W9V5C7"/>
<dbReference type="GeneID" id="81441185"/>
<dbReference type="EMBL" id="JAPZBS010000007">
    <property type="protein sequence ID" value="KAJ5369327.1"/>
    <property type="molecule type" value="Genomic_DNA"/>
</dbReference>
<dbReference type="OrthoDB" id="3565018at2759"/>
<proteinExistence type="predicted"/>
<sequence length="94" mass="10892">MIRLFPGDYDKAGWGFLPFVSHKFPPALGAIQVCNVRRVMLELGIVLLDLWHGRTFARYAAETQSLLHDLFGVRYDIARNWLDISRDDINFEKP</sequence>
<name>A0A9W9V5C7_9EURO</name>
<comment type="caution">
    <text evidence="1">The sequence shown here is derived from an EMBL/GenBank/DDBJ whole genome shotgun (WGS) entry which is preliminary data.</text>
</comment>
<protein>
    <submittedName>
        <fullName evidence="1">Uncharacterized protein</fullName>
    </submittedName>
</protein>
<organism evidence="1 2">
    <name type="scientific">Penicillium cataractarum</name>
    <dbReference type="NCBI Taxonomy" id="2100454"/>
    <lineage>
        <taxon>Eukaryota</taxon>
        <taxon>Fungi</taxon>
        <taxon>Dikarya</taxon>
        <taxon>Ascomycota</taxon>
        <taxon>Pezizomycotina</taxon>
        <taxon>Eurotiomycetes</taxon>
        <taxon>Eurotiomycetidae</taxon>
        <taxon>Eurotiales</taxon>
        <taxon>Aspergillaceae</taxon>
        <taxon>Penicillium</taxon>
    </lineage>
</organism>
<evidence type="ECO:0000313" key="1">
    <source>
        <dbReference type="EMBL" id="KAJ5369327.1"/>
    </source>
</evidence>
<accession>A0A9W9V5C7</accession>
<reference evidence="1" key="1">
    <citation type="submission" date="2022-11" db="EMBL/GenBank/DDBJ databases">
        <authorList>
            <person name="Petersen C."/>
        </authorList>
    </citation>
    <scope>NUCLEOTIDE SEQUENCE</scope>
    <source>
        <strain evidence="1">IBT 29864</strain>
    </source>
</reference>
<dbReference type="Proteomes" id="UP001147782">
    <property type="component" value="Unassembled WGS sequence"/>
</dbReference>
<gene>
    <name evidence="1" type="ORF">N7496_009087</name>
</gene>